<evidence type="ECO:0000313" key="2">
    <source>
        <dbReference type="Proteomes" id="UP001140096"/>
    </source>
</evidence>
<gene>
    <name evidence="1" type="ORF">H4S07_003582</name>
</gene>
<feature type="non-terminal residue" evidence="1">
    <location>
        <position position="281"/>
    </location>
</feature>
<protein>
    <submittedName>
        <fullName evidence="1">Uncharacterized protein</fullName>
    </submittedName>
</protein>
<dbReference type="Proteomes" id="UP001140096">
    <property type="component" value="Unassembled WGS sequence"/>
</dbReference>
<comment type="caution">
    <text evidence="1">The sequence shown here is derived from an EMBL/GenBank/DDBJ whole genome shotgun (WGS) entry which is preliminary data.</text>
</comment>
<proteinExistence type="predicted"/>
<keyword evidence="2" id="KW-1185">Reference proteome</keyword>
<accession>A0ACC1LG57</accession>
<dbReference type="EMBL" id="JANBUP010001196">
    <property type="protein sequence ID" value="KAJ2807490.1"/>
    <property type="molecule type" value="Genomic_DNA"/>
</dbReference>
<evidence type="ECO:0000313" key="1">
    <source>
        <dbReference type="EMBL" id="KAJ2807490.1"/>
    </source>
</evidence>
<reference evidence="1" key="1">
    <citation type="submission" date="2022-07" db="EMBL/GenBank/DDBJ databases">
        <title>Phylogenomic reconstructions and comparative analyses of Kickxellomycotina fungi.</title>
        <authorList>
            <person name="Reynolds N.K."/>
            <person name="Stajich J.E."/>
            <person name="Barry K."/>
            <person name="Grigoriev I.V."/>
            <person name="Crous P."/>
            <person name="Smith M.E."/>
        </authorList>
    </citation>
    <scope>NUCLEOTIDE SEQUENCE</scope>
    <source>
        <strain evidence="1">CBS 102833</strain>
    </source>
</reference>
<name>A0ACC1LG57_9FUNG</name>
<organism evidence="1 2">
    <name type="scientific">Coemansia furcata</name>
    <dbReference type="NCBI Taxonomy" id="417177"/>
    <lineage>
        <taxon>Eukaryota</taxon>
        <taxon>Fungi</taxon>
        <taxon>Fungi incertae sedis</taxon>
        <taxon>Zoopagomycota</taxon>
        <taxon>Kickxellomycotina</taxon>
        <taxon>Kickxellomycetes</taxon>
        <taxon>Kickxellales</taxon>
        <taxon>Kickxellaceae</taxon>
        <taxon>Coemansia</taxon>
    </lineage>
</organism>
<sequence length="281" mass="30884">MGPKPDHFYLTAYGGDDEPEEQLVLTGTTDNSQHSYLHSPLVEDDSNFVHQPQSRRPAHQLSVRRTIEREERARQGAGGITTSGLYGEPLDEVEYEGYEDDSYDRTSFTTLSKPYGKRAAAGDSAQDRIMEELDDAHLDRDRAARPSRGPSVYQRMQFNEEVEDENDTPLRKASLLLRRQLSKRRSYVPDNALRRSLLNHHGSSSSDRYGDTSIPLQTMSGGGAGARHNGPAGEAVANSANNVAFVEDEAGSATPGPAFGSASGDNFRTVHIGNRESNAQF</sequence>